<proteinExistence type="predicted"/>
<sequence>MDRSIPDLANCKRCIKEQTEYDGATRIFSSMEFLHIRGHSESPSLTQLSEPESFVSDGLHKPTNEVLGVGQSAQDPRLQFKMVCTSRMTMNDLQKKGTRPVTHPNKIVSVSMSVFLYQIIKLTVNAKKKNVFALEKRRREKHNQSFRKFRIGRAVDFWETGVLEMKLGSSSHNIDVYEDNEAKQIQEL</sequence>
<gene>
    <name evidence="1" type="ORF">NECAME_01285</name>
</gene>
<accession>W2U179</accession>
<name>W2U179_NECAM</name>
<dbReference type="Proteomes" id="UP000053676">
    <property type="component" value="Unassembled WGS sequence"/>
</dbReference>
<dbReference type="EMBL" id="KI657456">
    <property type="protein sequence ID" value="ETN87126.1"/>
    <property type="molecule type" value="Genomic_DNA"/>
</dbReference>
<evidence type="ECO:0000313" key="1">
    <source>
        <dbReference type="EMBL" id="ETN87126.1"/>
    </source>
</evidence>
<reference evidence="2" key="1">
    <citation type="journal article" date="2014" name="Nat. Genet.">
        <title>Genome of the human hookworm Necator americanus.</title>
        <authorList>
            <person name="Tang Y.T."/>
            <person name="Gao X."/>
            <person name="Rosa B.A."/>
            <person name="Abubucker S."/>
            <person name="Hallsworth-Pepin K."/>
            <person name="Martin J."/>
            <person name="Tyagi R."/>
            <person name="Heizer E."/>
            <person name="Zhang X."/>
            <person name="Bhonagiri-Palsikar V."/>
            <person name="Minx P."/>
            <person name="Warren W.C."/>
            <person name="Wang Q."/>
            <person name="Zhan B."/>
            <person name="Hotez P.J."/>
            <person name="Sternberg P.W."/>
            <person name="Dougall A."/>
            <person name="Gaze S.T."/>
            <person name="Mulvenna J."/>
            <person name="Sotillo J."/>
            <person name="Ranganathan S."/>
            <person name="Rabelo E.M."/>
            <person name="Wilson R.K."/>
            <person name="Felgner P.L."/>
            <person name="Bethony J."/>
            <person name="Hawdon J.M."/>
            <person name="Gasser R.B."/>
            <person name="Loukas A."/>
            <person name="Mitreva M."/>
        </authorList>
    </citation>
    <scope>NUCLEOTIDE SEQUENCE [LARGE SCALE GENOMIC DNA]</scope>
</reference>
<dbReference type="KEGG" id="nai:NECAME_01285"/>
<dbReference type="AlphaFoldDB" id="W2U179"/>
<keyword evidence="2" id="KW-1185">Reference proteome</keyword>
<organism evidence="1 2">
    <name type="scientific">Necator americanus</name>
    <name type="common">Human hookworm</name>
    <dbReference type="NCBI Taxonomy" id="51031"/>
    <lineage>
        <taxon>Eukaryota</taxon>
        <taxon>Metazoa</taxon>
        <taxon>Ecdysozoa</taxon>
        <taxon>Nematoda</taxon>
        <taxon>Chromadorea</taxon>
        <taxon>Rhabditida</taxon>
        <taxon>Rhabditina</taxon>
        <taxon>Rhabditomorpha</taxon>
        <taxon>Strongyloidea</taxon>
        <taxon>Ancylostomatidae</taxon>
        <taxon>Bunostominae</taxon>
        <taxon>Necator</taxon>
    </lineage>
</organism>
<evidence type="ECO:0000313" key="2">
    <source>
        <dbReference type="Proteomes" id="UP000053676"/>
    </source>
</evidence>
<protein>
    <submittedName>
        <fullName evidence="1">Uncharacterized protein</fullName>
    </submittedName>
</protein>
<dbReference type="OrthoDB" id="5877507at2759"/>